<dbReference type="Gene3D" id="3.40.50.410">
    <property type="entry name" value="von Willebrand factor, type A domain"/>
    <property type="match status" value="1"/>
</dbReference>
<dbReference type="InterPro" id="IPR050525">
    <property type="entry name" value="ECM_Assembly_Org"/>
</dbReference>
<dbReference type="PROSITE" id="PS50948">
    <property type="entry name" value="PAN"/>
    <property type="match status" value="1"/>
</dbReference>
<dbReference type="PANTHER" id="PTHR24020">
    <property type="entry name" value="COLLAGEN ALPHA"/>
    <property type="match status" value="1"/>
</dbReference>
<keyword evidence="1" id="KW-0732">Signal</keyword>
<protein>
    <recommendedName>
        <fullName evidence="6">VWFA domain-containing protein</fullName>
    </recommendedName>
</protein>
<dbReference type="OrthoDB" id="5987692at2759"/>
<evidence type="ECO:0000313" key="5">
    <source>
        <dbReference type="Proteomes" id="UP001163046"/>
    </source>
</evidence>
<evidence type="ECO:0000256" key="1">
    <source>
        <dbReference type="SAM" id="SignalP"/>
    </source>
</evidence>
<evidence type="ECO:0000259" key="2">
    <source>
        <dbReference type="PROSITE" id="PS50234"/>
    </source>
</evidence>
<dbReference type="AlphaFoldDB" id="A0A9X0D383"/>
<dbReference type="SUPFAM" id="SSF53300">
    <property type="entry name" value="vWA-like"/>
    <property type="match status" value="1"/>
</dbReference>
<organism evidence="4 5">
    <name type="scientific">Desmophyllum pertusum</name>
    <dbReference type="NCBI Taxonomy" id="174260"/>
    <lineage>
        <taxon>Eukaryota</taxon>
        <taxon>Metazoa</taxon>
        <taxon>Cnidaria</taxon>
        <taxon>Anthozoa</taxon>
        <taxon>Hexacorallia</taxon>
        <taxon>Scleractinia</taxon>
        <taxon>Caryophylliina</taxon>
        <taxon>Caryophylliidae</taxon>
        <taxon>Desmophyllum</taxon>
    </lineage>
</organism>
<dbReference type="Pfam" id="PF00092">
    <property type="entry name" value="VWA"/>
    <property type="match status" value="1"/>
</dbReference>
<dbReference type="PROSITE" id="PS50234">
    <property type="entry name" value="VWFA"/>
    <property type="match status" value="1"/>
</dbReference>
<feature type="signal peptide" evidence="1">
    <location>
        <begin position="1"/>
        <end position="27"/>
    </location>
</feature>
<name>A0A9X0D383_9CNID</name>
<dbReference type="PANTHER" id="PTHR24020:SF20">
    <property type="entry name" value="PH DOMAIN-CONTAINING PROTEIN"/>
    <property type="match status" value="1"/>
</dbReference>
<dbReference type="Pfam" id="PF00024">
    <property type="entry name" value="PAN_1"/>
    <property type="match status" value="1"/>
</dbReference>
<feature type="chain" id="PRO_5040789101" description="VWFA domain-containing protein" evidence="1">
    <location>
        <begin position="28"/>
        <end position="261"/>
    </location>
</feature>
<evidence type="ECO:0000313" key="4">
    <source>
        <dbReference type="EMBL" id="KAJ7385230.1"/>
    </source>
</evidence>
<dbReference type="Proteomes" id="UP001163046">
    <property type="component" value="Unassembled WGS sequence"/>
</dbReference>
<dbReference type="InterPro" id="IPR036465">
    <property type="entry name" value="vWFA_dom_sf"/>
</dbReference>
<dbReference type="InterPro" id="IPR003609">
    <property type="entry name" value="Pan_app"/>
</dbReference>
<keyword evidence="5" id="KW-1185">Reference proteome</keyword>
<feature type="domain" description="VWFA" evidence="2">
    <location>
        <begin position="1"/>
        <end position="173"/>
    </location>
</feature>
<gene>
    <name evidence="4" type="ORF">OS493_016297</name>
</gene>
<accession>A0A9X0D383</accession>
<comment type="caution">
    <text evidence="4">The sequence shown here is derived from an EMBL/GenBank/DDBJ whole genome shotgun (WGS) entry which is preliminary data.</text>
</comment>
<dbReference type="SMART" id="SM00327">
    <property type="entry name" value="VWA"/>
    <property type="match status" value="1"/>
</dbReference>
<sequence length="261" mass="28993">MNTFNMTMKKAFFLLQLQIMFMNMTSAAETHVGVVSFSSSARTEIPFTSRQNVDVIKSSVLKMSYHGMTTRMDLGLNKTHVKLFSTKGGMRRNVPHVLLAITDGKSDHGNLNTKQQSQYLKDDGIVIFALGIGPQVHSGELKALASEESHMFRFTSFSQMLPADSALGIALALCSVARTSNAIIFPVVTQRSLMQHTVASRTTTDDLECAFMCIKHNSCYSFNFHTPSRLCELSYAKKADFPGDFSFVRGSVYSELEFVQP</sequence>
<feature type="domain" description="Apple" evidence="3">
    <location>
        <begin position="174"/>
        <end position="258"/>
    </location>
</feature>
<dbReference type="SUPFAM" id="SSF57414">
    <property type="entry name" value="Hairpin loop containing domain-like"/>
    <property type="match status" value="1"/>
</dbReference>
<evidence type="ECO:0008006" key="6">
    <source>
        <dbReference type="Google" id="ProtNLM"/>
    </source>
</evidence>
<dbReference type="InterPro" id="IPR002035">
    <property type="entry name" value="VWF_A"/>
</dbReference>
<dbReference type="EMBL" id="MU825881">
    <property type="protein sequence ID" value="KAJ7385230.1"/>
    <property type="molecule type" value="Genomic_DNA"/>
</dbReference>
<reference evidence="4" key="1">
    <citation type="submission" date="2023-01" db="EMBL/GenBank/DDBJ databases">
        <title>Genome assembly of the deep-sea coral Lophelia pertusa.</title>
        <authorList>
            <person name="Herrera S."/>
            <person name="Cordes E."/>
        </authorList>
    </citation>
    <scope>NUCLEOTIDE SEQUENCE</scope>
    <source>
        <strain evidence="4">USNM1676648</strain>
        <tissue evidence="4">Polyp</tissue>
    </source>
</reference>
<proteinExistence type="predicted"/>
<evidence type="ECO:0000259" key="3">
    <source>
        <dbReference type="PROSITE" id="PS50948"/>
    </source>
</evidence>